<dbReference type="GO" id="GO:0005886">
    <property type="term" value="C:plasma membrane"/>
    <property type="evidence" value="ECO:0007669"/>
    <property type="project" value="UniProtKB-SubCell"/>
</dbReference>
<dbReference type="NCBIfam" id="NF010228">
    <property type="entry name" value="PRK13682.1-3"/>
    <property type="match status" value="1"/>
</dbReference>
<evidence type="ECO:0000256" key="2">
    <source>
        <dbReference type="ARBA" id="ARBA00022692"/>
    </source>
</evidence>
<dbReference type="EMBL" id="PNCI01000025">
    <property type="protein sequence ID" value="TMP28388.1"/>
    <property type="molecule type" value="Genomic_DNA"/>
</dbReference>
<dbReference type="HAMAP" id="MF_01361">
    <property type="entry name" value="UPF0391"/>
    <property type="match status" value="1"/>
</dbReference>
<evidence type="ECO:0000256" key="4">
    <source>
        <dbReference type="ARBA" id="ARBA00023136"/>
    </source>
</evidence>
<feature type="transmembrane region" description="Helical" evidence="5">
    <location>
        <begin position="29"/>
        <end position="51"/>
    </location>
</feature>
<comment type="subcellular location">
    <subcellularLocation>
        <location evidence="5">Cell membrane</location>
        <topology evidence="5">Single-pass membrane protein</topology>
    </subcellularLocation>
</comment>
<keyword evidence="2 5" id="KW-0812">Transmembrane</keyword>
<evidence type="ECO:0000313" key="7">
    <source>
        <dbReference type="Proteomes" id="UP000310249"/>
    </source>
</evidence>
<reference evidence="7" key="2">
    <citation type="submission" date="2019-06" db="EMBL/GenBank/DDBJ databases">
        <title>Co-occurence of chitin degradation, pigmentation and bioactivity in marine Pseudoalteromonas.</title>
        <authorList>
            <person name="Sonnenschein E.C."/>
            <person name="Bech P.K."/>
        </authorList>
    </citation>
    <scope>NUCLEOTIDE SEQUENCE [LARGE SCALE GENOMIC DNA]</scope>
    <source>
        <strain evidence="7">S2676</strain>
    </source>
</reference>
<proteinExistence type="inferred from homology"/>
<dbReference type="NCBIfam" id="NF010226">
    <property type="entry name" value="PRK13682.1-1"/>
    <property type="match status" value="1"/>
</dbReference>
<dbReference type="RefSeq" id="WP_138549595.1">
    <property type="nucleotide sequence ID" value="NZ_PNCH01000001.1"/>
</dbReference>
<dbReference type="Proteomes" id="UP000310249">
    <property type="component" value="Unassembled WGS sequence"/>
</dbReference>
<dbReference type="InterPro" id="IPR009760">
    <property type="entry name" value="DUF1328"/>
</dbReference>
<keyword evidence="3 5" id="KW-1133">Transmembrane helix</keyword>
<keyword evidence="1 5" id="KW-1003">Cell membrane</keyword>
<dbReference type="Pfam" id="PF07043">
    <property type="entry name" value="DUF1328"/>
    <property type="match status" value="1"/>
</dbReference>
<dbReference type="PIRSF" id="PIRSF036466">
    <property type="entry name" value="UCP036466"/>
    <property type="match status" value="1"/>
</dbReference>
<comment type="similarity">
    <text evidence="5">Belongs to the UPF0391 family.</text>
</comment>
<dbReference type="AlphaFoldDB" id="A0A5S3WL28"/>
<evidence type="ECO:0000256" key="3">
    <source>
        <dbReference type="ARBA" id="ARBA00022989"/>
    </source>
</evidence>
<dbReference type="NCBIfam" id="NF010229">
    <property type="entry name" value="PRK13682.1-4"/>
    <property type="match status" value="1"/>
</dbReference>
<gene>
    <name evidence="6" type="ORF">CWB99_11775</name>
</gene>
<evidence type="ECO:0000256" key="1">
    <source>
        <dbReference type="ARBA" id="ARBA00022475"/>
    </source>
</evidence>
<accession>A0A5S3WL28</accession>
<keyword evidence="4 5" id="KW-0472">Membrane</keyword>
<comment type="caution">
    <text evidence="6">The sequence shown here is derived from an EMBL/GenBank/DDBJ whole genome shotgun (WGS) entry which is preliminary data.</text>
</comment>
<protein>
    <recommendedName>
        <fullName evidence="5">UPF0391 membrane protein CWB99_11775</fullName>
    </recommendedName>
</protein>
<reference evidence="6 7" key="1">
    <citation type="submission" date="2018-01" db="EMBL/GenBank/DDBJ databases">
        <authorList>
            <person name="Paulsen S."/>
            <person name="Gram L.K."/>
        </authorList>
    </citation>
    <scope>NUCLEOTIDE SEQUENCE [LARGE SCALE GENOMIC DNA]</scope>
    <source>
        <strain evidence="6 7">S2676</strain>
    </source>
</reference>
<evidence type="ECO:0000256" key="5">
    <source>
        <dbReference type="HAMAP-Rule" id="MF_01361"/>
    </source>
</evidence>
<evidence type="ECO:0000313" key="6">
    <source>
        <dbReference type="EMBL" id="TMP28388.1"/>
    </source>
</evidence>
<organism evidence="6 7">
    <name type="scientific">Pseudoalteromonas rubra</name>
    <dbReference type="NCBI Taxonomy" id="43658"/>
    <lineage>
        <taxon>Bacteria</taxon>
        <taxon>Pseudomonadati</taxon>
        <taxon>Pseudomonadota</taxon>
        <taxon>Gammaproteobacteria</taxon>
        <taxon>Alteromonadales</taxon>
        <taxon>Pseudoalteromonadaceae</taxon>
        <taxon>Pseudoalteromonas</taxon>
    </lineage>
</organism>
<name>A0A5S3WL28_9GAMM</name>
<sequence>MLRWSLGFLVLALLSAILGFGGIAGAAAGIAQILFFVFIALVLLSFVLPVIKKPNA</sequence>